<feature type="transmembrane region" description="Helical" evidence="1">
    <location>
        <begin position="83"/>
        <end position="101"/>
    </location>
</feature>
<accession>A0A7C9DIL2</accession>
<evidence type="ECO:0000256" key="1">
    <source>
        <dbReference type="SAM" id="Phobius"/>
    </source>
</evidence>
<organism evidence="2">
    <name type="scientific">Opuntia streptacantha</name>
    <name type="common">Prickly pear cactus</name>
    <name type="synonym">Opuntia cardona</name>
    <dbReference type="NCBI Taxonomy" id="393608"/>
    <lineage>
        <taxon>Eukaryota</taxon>
        <taxon>Viridiplantae</taxon>
        <taxon>Streptophyta</taxon>
        <taxon>Embryophyta</taxon>
        <taxon>Tracheophyta</taxon>
        <taxon>Spermatophyta</taxon>
        <taxon>Magnoliopsida</taxon>
        <taxon>eudicotyledons</taxon>
        <taxon>Gunneridae</taxon>
        <taxon>Pentapetalae</taxon>
        <taxon>Caryophyllales</taxon>
        <taxon>Cactineae</taxon>
        <taxon>Cactaceae</taxon>
        <taxon>Opuntioideae</taxon>
        <taxon>Opuntia</taxon>
    </lineage>
</organism>
<dbReference type="EMBL" id="GISG01113381">
    <property type="protein sequence ID" value="MBA4639368.1"/>
    <property type="molecule type" value="Transcribed_RNA"/>
</dbReference>
<dbReference type="AlphaFoldDB" id="A0A7C9DIL2"/>
<keyword evidence="1" id="KW-0472">Membrane</keyword>
<keyword evidence="1" id="KW-1133">Transmembrane helix</keyword>
<name>A0A7C9DIL2_OPUST</name>
<reference evidence="2" key="2">
    <citation type="submission" date="2020-07" db="EMBL/GenBank/DDBJ databases">
        <authorList>
            <person name="Vera ALvarez R."/>
            <person name="Arias-Moreno D.M."/>
            <person name="Jimenez-Jacinto V."/>
            <person name="Jimenez-Bremont J.F."/>
            <person name="Swaminathan K."/>
            <person name="Moose S.P."/>
            <person name="Guerrero-Gonzalez M.L."/>
            <person name="Marino-Ramirez L."/>
            <person name="Landsman D."/>
            <person name="Rodriguez-Kessler M."/>
            <person name="Delgado-Sanchez P."/>
        </authorList>
    </citation>
    <scope>NUCLEOTIDE SEQUENCE</scope>
    <source>
        <tissue evidence="2">Cladode</tissue>
    </source>
</reference>
<protein>
    <submittedName>
        <fullName evidence="2">Uncharacterized protein</fullName>
    </submittedName>
</protein>
<proteinExistence type="predicted"/>
<evidence type="ECO:0000313" key="2">
    <source>
        <dbReference type="EMBL" id="MBA4639368.1"/>
    </source>
</evidence>
<keyword evidence="1" id="KW-0812">Transmembrane</keyword>
<sequence>MKTTKTMRIGERKKSGRKLRARTSFWSLLDRTETREVSLIGKRRRERRSGREKGETKMVIHPSMLLGLGSRVFVFGITLRQNLPRIITSILVVILITWRLAPCTASGLRTRLGPIL</sequence>
<reference evidence="2" key="1">
    <citation type="journal article" date="2013" name="J. Plant Res.">
        <title>Effect of fungi and light on seed germination of three Opuntia species from semiarid lands of central Mexico.</title>
        <authorList>
            <person name="Delgado-Sanchez P."/>
            <person name="Jimenez-Bremont J.F."/>
            <person name="Guerrero-Gonzalez Mde L."/>
            <person name="Flores J."/>
        </authorList>
    </citation>
    <scope>NUCLEOTIDE SEQUENCE</scope>
    <source>
        <tissue evidence="2">Cladode</tissue>
    </source>
</reference>